<dbReference type="GO" id="GO:0009765">
    <property type="term" value="P:photosynthesis, light harvesting"/>
    <property type="evidence" value="ECO:0007669"/>
    <property type="project" value="InterPro"/>
</dbReference>
<feature type="binding site" evidence="5">
    <location>
        <position position="181"/>
    </location>
    <ligand>
        <name>chlorophyll a</name>
        <dbReference type="ChEBI" id="CHEBI:58416"/>
        <label>1</label>
    </ligand>
</feature>
<dbReference type="PANTHER" id="PTHR21649">
    <property type="entry name" value="CHLOROPHYLL A/B BINDING PROTEIN"/>
    <property type="match status" value="1"/>
</dbReference>
<keyword evidence="2" id="KW-0150">Chloroplast</keyword>
<evidence type="ECO:0000256" key="2">
    <source>
        <dbReference type="ARBA" id="ARBA00022528"/>
    </source>
</evidence>
<evidence type="ECO:0000313" key="8">
    <source>
        <dbReference type="Proteomes" id="UP001515480"/>
    </source>
</evidence>
<feature type="signal peptide" evidence="6">
    <location>
        <begin position="1"/>
        <end position="18"/>
    </location>
</feature>
<feature type="chain" id="PRO_5044318929" evidence="6">
    <location>
        <begin position="19"/>
        <end position="221"/>
    </location>
</feature>
<evidence type="ECO:0000256" key="1">
    <source>
        <dbReference type="ARBA" id="ARBA00004229"/>
    </source>
</evidence>
<accession>A0AB34INU4</accession>
<organism evidence="7 8">
    <name type="scientific">Prymnesium parvum</name>
    <name type="common">Toxic golden alga</name>
    <dbReference type="NCBI Taxonomy" id="97485"/>
    <lineage>
        <taxon>Eukaryota</taxon>
        <taxon>Haptista</taxon>
        <taxon>Haptophyta</taxon>
        <taxon>Prymnesiophyceae</taxon>
        <taxon>Prymnesiales</taxon>
        <taxon>Prymnesiaceae</taxon>
        <taxon>Prymnesium</taxon>
    </lineage>
</organism>
<comment type="subcellular location">
    <subcellularLocation>
        <location evidence="1">Plastid</location>
        <location evidence="1">Chloroplast</location>
    </subcellularLocation>
</comment>
<protein>
    <submittedName>
        <fullName evidence="7">Uncharacterized protein</fullName>
    </submittedName>
</protein>
<feature type="binding site" evidence="5">
    <location>
        <position position="184"/>
    </location>
    <ligand>
        <name>chlorophyll a</name>
        <dbReference type="ChEBI" id="CHEBI:58416"/>
        <label>1</label>
    </ligand>
</feature>
<dbReference type="Proteomes" id="UP001515480">
    <property type="component" value="Unassembled WGS sequence"/>
</dbReference>
<comment type="caution">
    <text evidence="7">The sequence shown here is derived from an EMBL/GenBank/DDBJ whole genome shotgun (WGS) entry which is preliminary data.</text>
</comment>
<evidence type="ECO:0000256" key="4">
    <source>
        <dbReference type="ARBA" id="ARBA00022640"/>
    </source>
</evidence>
<reference evidence="7 8" key="1">
    <citation type="journal article" date="2024" name="Science">
        <title>Giant polyketide synthase enzymes in the biosynthesis of giant marine polyether toxins.</title>
        <authorList>
            <person name="Fallon T.R."/>
            <person name="Shende V.V."/>
            <person name="Wierzbicki I.H."/>
            <person name="Pendleton A.L."/>
            <person name="Watervoot N.F."/>
            <person name="Auber R.P."/>
            <person name="Gonzalez D.J."/>
            <person name="Wisecaver J.H."/>
            <person name="Moore B.S."/>
        </authorList>
    </citation>
    <scope>NUCLEOTIDE SEQUENCE [LARGE SCALE GENOMIC DNA]</scope>
    <source>
        <strain evidence="7 8">12B1</strain>
    </source>
</reference>
<dbReference type="GO" id="GO:0016020">
    <property type="term" value="C:membrane"/>
    <property type="evidence" value="ECO:0007669"/>
    <property type="project" value="InterPro"/>
</dbReference>
<dbReference type="Gene3D" id="1.10.3460.10">
    <property type="entry name" value="Chlorophyll a/b binding protein domain"/>
    <property type="match status" value="1"/>
</dbReference>
<evidence type="ECO:0000313" key="7">
    <source>
        <dbReference type="EMBL" id="KAL1503877.1"/>
    </source>
</evidence>
<dbReference type="Pfam" id="PF00504">
    <property type="entry name" value="Chloroa_b-bind"/>
    <property type="match status" value="1"/>
</dbReference>
<evidence type="ECO:0000256" key="5">
    <source>
        <dbReference type="PIRSR" id="PIRSR601344-1"/>
    </source>
</evidence>
<sequence>MALSLALAPAAFHAPLAAQPTRQMAQMSMADKAEGISFETGNKVFDPLGLADLGGEKTLAFLRHAEIKHGRVSMAAFVGYLVAANGIHFPGLCSFSESLSFEDLSKLPPLEQWSAMPFLGKAQILLLIGIIEHQAEWNVKPHYMAPGGVPGDVKALGYYFDPIGLTSKMSAEAKEKKRLSEIKNGRLAMLGITSVLIAKEIPGSIPVPIDFPAGGFLFAPF</sequence>
<keyword evidence="5" id="KW-0148">Chlorophyll</keyword>
<keyword evidence="5" id="KW-0157">Chromophore</keyword>
<dbReference type="EMBL" id="JBGBPQ010000021">
    <property type="protein sequence ID" value="KAL1503877.1"/>
    <property type="molecule type" value="Genomic_DNA"/>
</dbReference>
<gene>
    <name evidence="7" type="ORF">AB1Y20_012341</name>
</gene>
<evidence type="ECO:0000256" key="6">
    <source>
        <dbReference type="SAM" id="SignalP"/>
    </source>
</evidence>
<dbReference type="InterPro" id="IPR022796">
    <property type="entry name" value="Chloroa_b-bind"/>
</dbReference>
<dbReference type="SUPFAM" id="SSF103511">
    <property type="entry name" value="Chlorophyll a-b binding protein"/>
    <property type="match status" value="1"/>
</dbReference>
<evidence type="ECO:0000256" key="3">
    <source>
        <dbReference type="ARBA" id="ARBA00022531"/>
    </source>
</evidence>
<feature type="binding site" evidence="5">
    <location>
        <position position="69"/>
    </location>
    <ligand>
        <name>chlorophyll a</name>
        <dbReference type="ChEBI" id="CHEBI:58416"/>
        <label>1</label>
    </ligand>
</feature>
<keyword evidence="4" id="KW-0934">Plastid</keyword>
<keyword evidence="8" id="KW-1185">Reference proteome</keyword>
<keyword evidence="6" id="KW-0732">Signal</keyword>
<dbReference type="InterPro" id="IPR001344">
    <property type="entry name" value="Chloro_AB-bd_pln"/>
</dbReference>
<feature type="binding site" description="axial binding residue" evidence="5">
    <location>
        <position position="71"/>
    </location>
    <ligand>
        <name>chlorophyll b</name>
        <dbReference type="ChEBI" id="CHEBI:61721"/>
        <label>1</label>
    </ligand>
    <ligandPart>
        <name>Mg</name>
        <dbReference type="ChEBI" id="CHEBI:25107"/>
    </ligandPart>
</feature>
<dbReference type="GO" id="GO:0009507">
    <property type="term" value="C:chloroplast"/>
    <property type="evidence" value="ECO:0007669"/>
    <property type="project" value="UniProtKB-SubCell"/>
</dbReference>
<keyword evidence="3" id="KW-0602">Photosynthesis</keyword>
<dbReference type="GO" id="GO:0016168">
    <property type="term" value="F:chlorophyll binding"/>
    <property type="evidence" value="ECO:0007669"/>
    <property type="project" value="UniProtKB-KW"/>
</dbReference>
<proteinExistence type="predicted"/>
<feature type="binding site" evidence="5">
    <location>
        <position position="66"/>
    </location>
    <ligand>
        <name>chlorophyll a</name>
        <dbReference type="ChEBI" id="CHEBI:58416"/>
        <label>1</label>
    </ligand>
</feature>
<feature type="binding site" evidence="5">
    <location>
        <position position="186"/>
    </location>
    <ligand>
        <name>chlorophyll a</name>
        <dbReference type="ChEBI" id="CHEBI:58416"/>
        <label>1</label>
    </ligand>
</feature>
<name>A0AB34INU4_PRYPA</name>
<dbReference type="AlphaFoldDB" id="A0AB34INU4"/>